<feature type="compositionally biased region" description="Basic and acidic residues" evidence="5">
    <location>
        <begin position="662"/>
        <end position="673"/>
    </location>
</feature>
<feature type="region of interest" description="Disordered" evidence="5">
    <location>
        <begin position="739"/>
        <end position="819"/>
    </location>
</feature>
<feature type="compositionally biased region" description="Acidic residues" evidence="5">
    <location>
        <begin position="77"/>
        <end position="87"/>
    </location>
</feature>
<feature type="compositionally biased region" description="Basic residues" evidence="5">
    <location>
        <begin position="593"/>
        <end position="604"/>
    </location>
</feature>
<feature type="region of interest" description="Disordered" evidence="5">
    <location>
        <begin position="306"/>
        <end position="334"/>
    </location>
</feature>
<feature type="region of interest" description="Disordered" evidence="5">
    <location>
        <begin position="456"/>
        <end position="631"/>
    </location>
</feature>
<dbReference type="GeneTree" id="ENSGT00390000004881"/>
<evidence type="ECO:0000256" key="3">
    <source>
        <dbReference type="ARBA" id="ARBA00023054"/>
    </source>
</evidence>
<dbReference type="GO" id="GO:0006364">
    <property type="term" value="P:rRNA processing"/>
    <property type="evidence" value="ECO:0007669"/>
    <property type="project" value="Ensembl"/>
</dbReference>
<feature type="compositionally biased region" description="Basic and acidic residues" evidence="5">
    <location>
        <begin position="482"/>
        <end position="495"/>
    </location>
</feature>
<dbReference type="GO" id="GO:0005730">
    <property type="term" value="C:nucleolus"/>
    <property type="evidence" value="ECO:0007669"/>
    <property type="project" value="UniProtKB-SubCell"/>
</dbReference>
<dbReference type="InParanoid" id="G3Q811"/>
<feature type="region of interest" description="Disordered" evidence="5">
    <location>
        <begin position="52"/>
        <end position="255"/>
    </location>
</feature>
<keyword evidence="4" id="KW-0539">Nucleus</keyword>
<feature type="compositionally biased region" description="Basic and acidic residues" evidence="5">
    <location>
        <begin position="510"/>
        <end position="521"/>
    </location>
</feature>
<feature type="compositionally biased region" description="Acidic residues" evidence="5">
    <location>
        <begin position="610"/>
        <end position="626"/>
    </location>
</feature>
<evidence type="ECO:0000313" key="8">
    <source>
        <dbReference type="Ensembl" id="ENSGACP00000026025.4"/>
    </source>
</evidence>
<keyword evidence="3" id="KW-0175">Coiled coil</keyword>
<evidence type="ECO:0000256" key="5">
    <source>
        <dbReference type="SAM" id="MobiDB-lite"/>
    </source>
</evidence>
<feature type="compositionally biased region" description="Acidic residues" evidence="5">
    <location>
        <begin position="191"/>
        <end position="208"/>
    </location>
</feature>
<feature type="domain" description="NUC153" evidence="6">
    <location>
        <begin position="729"/>
        <end position="756"/>
    </location>
</feature>
<dbReference type="STRING" id="69293.ENSGACP00000026025"/>
<evidence type="ECO:0000259" key="7">
    <source>
        <dbReference type="Pfam" id="PF25121"/>
    </source>
</evidence>
<feature type="compositionally biased region" description="Basic and acidic residues" evidence="5">
    <location>
        <begin position="230"/>
        <end position="255"/>
    </location>
</feature>
<evidence type="ECO:0000256" key="2">
    <source>
        <dbReference type="ARBA" id="ARBA00009087"/>
    </source>
</evidence>
<dbReference type="GO" id="GO:0060037">
    <property type="term" value="P:pharyngeal system development"/>
    <property type="evidence" value="ECO:0007669"/>
    <property type="project" value="Ensembl"/>
</dbReference>
<dbReference type="FunCoup" id="G3Q811">
    <property type="interactions" value="1671"/>
</dbReference>
<evidence type="ECO:0000256" key="4">
    <source>
        <dbReference type="ARBA" id="ARBA00023242"/>
    </source>
</evidence>
<dbReference type="GO" id="GO:0003723">
    <property type="term" value="F:RNA binding"/>
    <property type="evidence" value="ECO:0007669"/>
    <property type="project" value="TreeGrafter"/>
</dbReference>
<feature type="compositionally biased region" description="Basic and acidic residues" evidence="5">
    <location>
        <begin position="528"/>
        <end position="558"/>
    </location>
</feature>
<feature type="region of interest" description="Disordered" evidence="5">
    <location>
        <begin position="645"/>
        <end position="674"/>
    </location>
</feature>
<reference evidence="8" key="3">
    <citation type="submission" date="2025-09" db="UniProtKB">
        <authorList>
            <consortium name="Ensembl"/>
        </authorList>
    </citation>
    <scope>IDENTIFICATION</scope>
</reference>
<evidence type="ECO:0000259" key="6">
    <source>
        <dbReference type="Pfam" id="PF08159"/>
    </source>
</evidence>
<feature type="region of interest" description="Disordered" evidence="5">
    <location>
        <begin position="1"/>
        <end position="28"/>
    </location>
</feature>
<sequence>MSSKKNQGGDERFHRVQKDPRFWEMPERERKIKIDKRFHSMFHDSRFKVKYTVDKRGRPINQTSTEDLKRFYNISDSGDEEEEEEEEGGRSKKEGKQKKKGKEKLVKNGRAVQRSDGGEPPGRGVVVTGEDDDDDDDEKQTGAAHPAEDDDVVRIDSGDDDEEEDGDDEDDDDEEDGDDEEEEAVVASGSDSEEESGLDSEEESDSEPDLARGKGNVETSSDEDEDEVEAILRKEEEEIEHDWGELAKDAPRSDEVSARLAVCNVEWDRIKAKDLLALVNSFVPEERAVLSVKVYPSAFGKERLKAEETQGPMELKPLPEDSEDDTEEERGHREKVRNYQFKRLKYFYAVVECDSADTAAKIYEECDGFEYESSCSVLDLRFIPAGETFEDEPRDVATDVNLSAYTPKLFTAAATATSKVQLTWDETDNDRVTALNRKFDKDELLAMDFKAYLASSSEEEEEGAGFEFGDPQSEDGDASAEGETKEPIESSDETKRRRTELSVGPFVAARPEEQQQQQEEKKKKKKSSRGEEQISKYRELLKSIQEKEKKLHEDKDMGMEVTWVPGLKETTEQLVKKKLEGKDQVTPWEGYLQKKKDKKKQKKSERKEGEDEEELSDEDLPSDVDLSDPFFAEELSAADMKKIKEARRKKKKKNQEEEEPTAEDKEEREKQKAEMALLMEDEGDDAKHKHFNYDAIVEQQNLSKTKRKKLLKKSKKPLEDDDFQVDVQDPRFQAMFTSHLFNLDPSHPSYKKTKATQSIQAEKHRRRGQKEEEEEEERRRRRRERADEAARETRGNVPEAPADEDTPKTSMDPGLSLLIKSIKSKTEQFQARKKPRLA</sequence>
<feature type="region of interest" description="Disordered" evidence="5">
    <location>
        <begin position="700"/>
        <end position="724"/>
    </location>
</feature>
<comment type="subcellular location">
    <subcellularLocation>
        <location evidence="1">Nucleus</location>
        <location evidence="1">Nucleolus</location>
    </subcellularLocation>
</comment>
<evidence type="ECO:0000313" key="9">
    <source>
        <dbReference type="Proteomes" id="UP000007635"/>
    </source>
</evidence>
<dbReference type="Ensembl" id="ENSGACT00000026076.4">
    <property type="protein sequence ID" value="ENSGACP00000026025.4"/>
    <property type="gene ID" value="ENSGACG00000019693.4"/>
</dbReference>
<dbReference type="eggNOG" id="KOG2318">
    <property type="taxonomic scope" value="Eukaryota"/>
</dbReference>
<reference evidence="8" key="2">
    <citation type="submission" date="2025-08" db="UniProtKB">
        <authorList>
            <consortium name="Ensembl"/>
        </authorList>
    </citation>
    <scope>IDENTIFICATION</scope>
</reference>
<evidence type="ECO:0000256" key="1">
    <source>
        <dbReference type="ARBA" id="ARBA00004604"/>
    </source>
</evidence>
<dbReference type="PANTHER" id="PTHR12202">
    <property type="entry name" value="ESF1 HOMOLOG"/>
    <property type="match status" value="1"/>
</dbReference>
<reference evidence="8 9" key="1">
    <citation type="journal article" date="2021" name="G3 (Bethesda)">
        <title>Improved contiguity of the threespine stickleback genome using long-read sequencing.</title>
        <authorList>
            <person name="Nath S."/>
            <person name="Shaw D.E."/>
            <person name="White M.A."/>
        </authorList>
    </citation>
    <scope>NUCLEOTIDE SEQUENCE [LARGE SCALE GENOMIC DNA]</scope>
    <source>
        <strain evidence="8 9">Lake Benthic</strain>
    </source>
</reference>
<feature type="compositionally biased region" description="Basic and acidic residues" evidence="5">
    <location>
        <begin position="784"/>
        <end position="794"/>
    </location>
</feature>
<dbReference type="OMA" id="YEMEMSW"/>
<name>G3Q811_GASAC</name>
<dbReference type="Pfam" id="PF25121">
    <property type="entry name" value="RRM_ESF1"/>
    <property type="match status" value="1"/>
</dbReference>
<dbReference type="InterPro" id="IPR056750">
    <property type="entry name" value="RRM_ESF1"/>
</dbReference>
<dbReference type="Pfam" id="PF08159">
    <property type="entry name" value="NUC153"/>
    <property type="match status" value="1"/>
</dbReference>
<accession>G3Q811</accession>
<comment type="similarity">
    <text evidence="2">Belongs to the ESF1 family.</text>
</comment>
<organism evidence="8 9">
    <name type="scientific">Gasterosteus aculeatus aculeatus</name>
    <name type="common">three-spined stickleback</name>
    <dbReference type="NCBI Taxonomy" id="481459"/>
    <lineage>
        <taxon>Eukaryota</taxon>
        <taxon>Metazoa</taxon>
        <taxon>Chordata</taxon>
        <taxon>Craniata</taxon>
        <taxon>Vertebrata</taxon>
        <taxon>Euteleostomi</taxon>
        <taxon>Actinopterygii</taxon>
        <taxon>Neopterygii</taxon>
        <taxon>Teleostei</taxon>
        <taxon>Neoteleostei</taxon>
        <taxon>Acanthomorphata</taxon>
        <taxon>Eupercaria</taxon>
        <taxon>Perciformes</taxon>
        <taxon>Cottioidei</taxon>
        <taxon>Gasterosteales</taxon>
        <taxon>Gasterosteidae</taxon>
        <taxon>Gasterosteus</taxon>
    </lineage>
</organism>
<feature type="compositionally biased region" description="Basic residues" evidence="5">
    <location>
        <begin position="704"/>
        <end position="715"/>
    </location>
</feature>
<feature type="compositionally biased region" description="Acidic residues" evidence="5">
    <location>
        <begin position="220"/>
        <end position="229"/>
    </location>
</feature>
<protein>
    <submittedName>
        <fullName evidence="8">ESF1, nucleolar pre-rRNA processing protein, homolog (S. cerevisiae)</fullName>
    </submittedName>
</protein>
<keyword evidence="9" id="KW-1185">Reference proteome</keyword>
<feature type="compositionally biased region" description="Acidic residues" evidence="5">
    <location>
        <begin position="158"/>
        <end position="184"/>
    </location>
</feature>
<proteinExistence type="inferred from homology"/>
<feature type="compositionally biased region" description="Acidic residues" evidence="5">
    <location>
        <begin position="129"/>
        <end position="138"/>
    </location>
</feature>
<dbReference type="InterPro" id="IPR039754">
    <property type="entry name" value="Esf1"/>
</dbReference>
<dbReference type="Proteomes" id="UP000007635">
    <property type="component" value="Chromosome IX"/>
</dbReference>
<dbReference type="InterPro" id="IPR012580">
    <property type="entry name" value="NUC153"/>
</dbReference>
<dbReference type="PANTHER" id="PTHR12202:SF0">
    <property type="entry name" value="ESF1 HOMOLOG"/>
    <property type="match status" value="1"/>
</dbReference>
<dbReference type="GO" id="GO:0014032">
    <property type="term" value="P:neural crest cell development"/>
    <property type="evidence" value="ECO:0007669"/>
    <property type="project" value="Ensembl"/>
</dbReference>
<feature type="compositionally biased region" description="Basic and acidic residues" evidence="5">
    <location>
        <begin position="569"/>
        <end position="583"/>
    </location>
</feature>
<dbReference type="AlphaFoldDB" id="G3Q811"/>
<feature type="compositionally biased region" description="Basic and acidic residues" evidence="5">
    <location>
        <begin position="7"/>
        <end position="28"/>
    </location>
</feature>
<dbReference type="Bgee" id="ENSGACG00000019693">
    <property type="expression patterns" value="Expressed in muscle tissue and 12 other cell types or tissues"/>
</dbReference>
<feature type="domain" description="ESF1 RRM" evidence="7">
    <location>
        <begin position="258"/>
        <end position="398"/>
    </location>
</feature>